<dbReference type="OrthoDB" id="28208at2759"/>
<evidence type="ECO:0000313" key="1">
    <source>
        <dbReference type="EMBL" id="KAE8057005.1"/>
    </source>
</evidence>
<dbReference type="EMBL" id="CM017325">
    <property type="protein sequence ID" value="KAE8057005.1"/>
    <property type="molecule type" value="Genomic_DNA"/>
</dbReference>
<organism evidence="1 2">
    <name type="scientific">Carpinus fangiana</name>
    <dbReference type="NCBI Taxonomy" id="176857"/>
    <lineage>
        <taxon>Eukaryota</taxon>
        <taxon>Viridiplantae</taxon>
        <taxon>Streptophyta</taxon>
        <taxon>Embryophyta</taxon>
        <taxon>Tracheophyta</taxon>
        <taxon>Spermatophyta</taxon>
        <taxon>Magnoliopsida</taxon>
        <taxon>eudicotyledons</taxon>
        <taxon>Gunneridae</taxon>
        <taxon>Pentapetalae</taxon>
        <taxon>rosids</taxon>
        <taxon>fabids</taxon>
        <taxon>Fagales</taxon>
        <taxon>Betulaceae</taxon>
        <taxon>Carpinus</taxon>
    </lineage>
</organism>
<protein>
    <submittedName>
        <fullName evidence="1">Uncharacterized protein</fullName>
    </submittedName>
</protein>
<name>A0A5N6RA72_9ROSI</name>
<gene>
    <name evidence="1" type="ORF">FH972_013729</name>
</gene>
<sequence>MSMDDSVKTAPRTIMMSPGISPSCFTAAGRAMIPAPTIVEERLKTAPEYDAQPKPTSRSSCFWGRRRGVRGLRRYFRSVEGRIVIFEELAVSRERVGEEGGDSGSVDVHAGARVHKLKRAFGGGKRMGSTRPIRV</sequence>
<dbReference type="Proteomes" id="UP000327013">
    <property type="component" value="Chromosome 5"/>
</dbReference>
<proteinExistence type="predicted"/>
<dbReference type="AlphaFoldDB" id="A0A5N6RA72"/>
<evidence type="ECO:0000313" key="2">
    <source>
        <dbReference type="Proteomes" id="UP000327013"/>
    </source>
</evidence>
<reference evidence="1 2" key="1">
    <citation type="submission" date="2019-06" db="EMBL/GenBank/DDBJ databases">
        <title>A chromosomal-level reference genome of Carpinus fangiana (Coryloideae, Betulaceae).</title>
        <authorList>
            <person name="Yang X."/>
            <person name="Wang Z."/>
            <person name="Zhang L."/>
            <person name="Hao G."/>
            <person name="Liu J."/>
            <person name="Yang Y."/>
        </authorList>
    </citation>
    <scope>NUCLEOTIDE SEQUENCE [LARGE SCALE GENOMIC DNA]</scope>
    <source>
        <strain evidence="1">Cfa_2016G</strain>
        <tissue evidence="1">Leaf</tissue>
    </source>
</reference>
<accession>A0A5N6RA72</accession>
<keyword evidence="2" id="KW-1185">Reference proteome</keyword>